<dbReference type="SMART" id="SM00248">
    <property type="entry name" value="ANK"/>
    <property type="match status" value="3"/>
</dbReference>
<feature type="repeat" description="ANK" evidence="3">
    <location>
        <begin position="311"/>
        <end position="344"/>
    </location>
</feature>
<sequence length="441" mass="49468">MTSEFNKFLIILDGVDAATESGLQDLMKTLFGDDIHELPLRVLITSRASPPDVLKAQNVGVSSIEAHASRMDLGLYIARIIDESPVKPEYLDESHTKLFPYQKLFNMSNGLAVVNEIRSTRHADLIFCVLYHIVTIDETAYSFTLPMAYEALDAWSIKHEDHKEYTTSDIPEACADLVFLDPENQAMSIRSPLLVTYLRLEVFGDDYRARDIIASLRYLSKEDFVGGACTSSKKLKERFETHRYLWCAARRLSPNFARVVPESIETDFIRLTANQGSIESYQQAAEAWHYVDGESYDEFEGDAERWNCFTRGYGPLHLASHLGANEKTIQALVDRGQDLEYRAADGQTALHVAAEIEDDPNALQRLLECGSNVAAVDNDDLTPLALAIVHGNLDSVKLLLDHGARIDVVDEEDLLECTREKPEIAQFLVDLGVEMPTECSE</sequence>
<reference evidence="4" key="1">
    <citation type="submission" date="2022-09" db="EMBL/GenBank/DDBJ databases">
        <title>Fusarium specimens isolated from Avocado Roots.</title>
        <authorList>
            <person name="Stajich J."/>
            <person name="Roper C."/>
            <person name="Heimlech-Rivalta G."/>
        </authorList>
    </citation>
    <scope>NUCLEOTIDE SEQUENCE</scope>
    <source>
        <strain evidence="4">CF00136</strain>
    </source>
</reference>
<keyword evidence="1" id="KW-0677">Repeat</keyword>
<name>A0A9W8VAS4_9HYPO</name>
<feature type="repeat" description="ANK" evidence="3">
    <location>
        <begin position="345"/>
        <end position="378"/>
    </location>
</feature>
<dbReference type="EMBL" id="JAOQAZ010000039">
    <property type="protein sequence ID" value="KAJ4247525.1"/>
    <property type="molecule type" value="Genomic_DNA"/>
</dbReference>
<dbReference type="PROSITE" id="PS50088">
    <property type="entry name" value="ANK_REPEAT"/>
    <property type="match status" value="3"/>
</dbReference>
<dbReference type="PANTHER" id="PTHR24198:SF165">
    <property type="entry name" value="ANKYRIN REPEAT-CONTAINING PROTEIN-RELATED"/>
    <property type="match status" value="1"/>
</dbReference>
<comment type="caution">
    <text evidence="4">The sequence shown here is derived from an EMBL/GenBank/DDBJ whole genome shotgun (WGS) entry which is preliminary data.</text>
</comment>
<dbReference type="PANTHER" id="PTHR24198">
    <property type="entry name" value="ANKYRIN REPEAT AND PROTEIN KINASE DOMAIN-CONTAINING PROTEIN"/>
    <property type="match status" value="1"/>
</dbReference>
<dbReference type="InterPro" id="IPR036770">
    <property type="entry name" value="Ankyrin_rpt-contain_sf"/>
</dbReference>
<feature type="repeat" description="ANK" evidence="3">
    <location>
        <begin position="379"/>
        <end position="411"/>
    </location>
</feature>
<keyword evidence="2 3" id="KW-0040">ANK repeat</keyword>
<evidence type="ECO:0000256" key="1">
    <source>
        <dbReference type="ARBA" id="ARBA00022737"/>
    </source>
</evidence>
<gene>
    <name evidence="4" type="ORF">NW762_013205</name>
</gene>
<dbReference type="OrthoDB" id="2378324at2759"/>
<organism evidence="4 5">
    <name type="scientific">Fusarium torreyae</name>
    <dbReference type="NCBI Taxonomy" id="1237075"/>
    <lineage>
        <taxon>Eukaryota</taxon>
        <taxon>Fungi</taxon>
        <taxon>Dikarya</taxon>
        <taxon>Ascomycota</taxon>
        <taxon>Pezizomycotina</taxon>
        <taxon>Sordariomycetes</taxon>
        <taxon>Hypocreomycetidae</taxon>
        <taxon>Hypocreales</taxon>
        <taxon>Nectriaceae</taxon>
        <taxon>Fusarium</taxon>
    </lineage>
</organism>
<evidence type="ECO:0000256" key="2">
    <source>
        <dbReference type="ARBA" id="ARBA00023043"/>
    </source>
</evidence>
<accession>A0A9W8VAS4</accession>
<evidence type="ECO:0000256" key="3">
    <source>
        <dbReference type="PROSITE-ProRule" id="PRU00023"/>
    </source>
</evidence>
<dbReference type="Proteomes" id="UP001152049">
    <property type="component" value="Unassembled WGS sequence"/>
</dbReference>
<dbReference type="PROSITE" id="PS50297">
    <property type="entry name" value="ANK_REP_REGION"/>
    <property type="match status" value="3"/>
</dbReference>
<dbReference type="AlphaFoldDB" id="A0A9W8VAS4"/>
<evidence type="ECO:0000313" key="5">
    <source>
        <dbReference type="Proteomes" id="UP001152049"/>
    </source>
</evidence>
<keyword evidence="5" id="KW-1185">Reference proteome</keyword>
<dbReference type="Pfam" id="PF12796">
    <property type="entry name" value="Ank_2"/>
    <property type="match status" value="1"/>
</dbReference>
<dbReference type="SUPFAM" id="SSF48403">
    <property type="entry name" value="Ankyrin repeat"/>
    <property type="match status" value="1"/>
</dbReference>
<proteinExistence type="predicted"/>
<dbReference type="Gene3D" id="1.25.40.20">
    <property type="entry name" value="Ankyrin repeat-containing domain"/>
    <property type="match status" value="1"/>
</dbReference>
<protein>
    <recommendedName>
        <fullName evidence="6">Ankyrin</fullName>
    </recommendedName>
</protein>
<evidence type="ECO:0008006" key="6">
    <source>
        <dbReference type="Google" id="ProtNLM"/>
    </source>
</evidence>
<evidence type="ECO:0000313" key="4">
    <source>
        <dbReference type="EMBL" id="KAJ4247525.1"/>
    </source>
</evidence>
<dbReference type="InterPro" id="IPR002110">
    <property type="entry name" value="Ankyrin_rpt"/>
</dbReference>